<organism evidence="1 2">
    <name type="scientific">Saccharibacillus kuerlensis</name>
    <dbReference type="NCBI Taxonomy" id="459527"/>
    <lineage>
        <taxon>Bacteria</taxon>
        <taxon>Bacillati</taxon>
        <taxon>Bacillota</taxon>
        <taxon>Bacilli</taxon>
        <taxon>Bacillales</taxon>
        <taxon>Paenibacillaceae</taxon>
        <taxon>Saccharibacillus</taxon>
    </lineage>
</organism>
<evidence type="ECO:0000313" key="2">
    <source>
        <dbReference type="Proteomes" id="UP000606653"/>
    </source>
</evidence>
<accession>A0ABQ2L643</accession>
<name>A0ABQ2L643_9BACL</name>
<evidence type="ECO:0000313" key="1">
    <source>
        <dbReference type="EMBL" id="GGO03045.1"/>
    </source>
</evidence>
<reference evidence="2" key="1">
    <citation type="journal article" date="2019" name="Int. J. Syst. Evol. Microbiol.">
        <title>The Global Catalogue of Microorganisms (GCM) 10K type strain sequencing project: providing services to taxonomists for standard genome sequencing and annotation.</title>
        <authorList>
            <consortium name="The Broad Institute Genomics Platform"/>
            <consortium name="The Broad Institute Genome Sequencing Center for Infectious Disease"/>
            <person name="Wu L."/>
            <person name="Ma J."/>
        </authorList>
    </citation>
    <scope>NUCLEOTIDE SEQUENCE [LARGE SCALE GENOMIC DNA]</scope>
    <source>
        <strain evidence="2">CGMCC 1.6964</strain>
    </source>
</reference>
<gene>
    <name evidence="1" type="ORF">GCM10010969_26940</name>
</gene>
<dbReference type="Proteomes" id="UP000606653">
    <property type="component" value="Unassembled WGS sequence"/>
</dbReference>
<keyword evidence="2" id="KW-1185">Reference proteome</keyword>
<dbReference type="EMBL" id="BMLN01000007">
    <property type="protein sequence ID" value="GGO03045.1"/>
    <property type="molecule type" value="Genomic_DNA"/>
</dbReference>
<protein>
    <submittedName>
        <fullName evidence="1">Uncharacterized protein</fullName>
    </submittedName>
</protein>
<comment type="caution">
    <text evidence="1">The sequence shown here is derived from an EMBL/GenBank/DDBJ whole genome shotgun (WGS) entry which is preliminary data.</text>
</comment>
<proteinExistence type="predicted"/>
<sequence length="65" mass="7713">MEQKRFFRNEIRHNCKAMRSGEIQLVNTESRPLESNRQDARGTRLLMMEDTKLYAVTLKELVQSN</sequence>